<dbReference type="Pfam" id="PF16116">
    <property type="entry name" value="DUF4832"/>
    <property type="match status" value="1"/>
</dbReference>
<feature type="domain" description="DUF4832" evidence="1">
    <location>
        <begin position="216"/>
        <end position="420"/>
    </location>
</feature>
<dbReference type="EMBL" id="JAEHFY010000016">
    <property type="protein sequence ID" value="MBK0383648.1"/>
    <property type="molecule type" value="Genomic_DNA"/>
</dbReference>
<feature type="domain" description="DUF4874" evidence="2">
    <location>
        <begin position="35"/>
        <end position="191"/>
    </location>
</feature>
<dbReference type="InterPro" id="IPR032267">
    <property type="entry name" value="DUF4832"/>
</dbReference>
<accession>A0ABS1BLG8</accession>
<protein>
    <submittedName>
        <fullName evidence="3">DUF4832 domain-containing protein</fullName>
    </submittedName>
</protein>
<dbReference type="InterPro" id="IPR032379">
    <property type="entry name" value="DUF4874"/>
</dbReference>
<name>A0ABS1BLG8_9SPHI</name>
<comment type="caution">
    <text evidence="3">The sequence shown here is derived from an EMBL/GenBank/DDBJ whole genome shotgun (WGS) entry which is preliminary data.</text>
</comment>
<evidence type="ECO:0000259" key="2">
    <source>
        <dbReference type="Pfam" id="PF16173"/>
    </source>
</evidence>
<dbReference type="Pfam" id="PF16173">
    <property type="entry name" value="DUF4874"/>
    <property type="match status" value="1"/>
</dbReference>
<gene>
    <name evidence="3" type="ORF">I5M32_11830</name>
</gene>
<sequence length="443" mass="49556">MILVTCIVSCKKNKDPGSGEVKGTTYLQSNEIFPNPERGFMHTYIVFSEGESLSLPLLQSLRAANVSIFLRVFYFDKFKSSPLSASELKLIQDDFDKTREAGLKIILRFAYSETGDDAPLSIVNQHLDQLKPLLEANKDVIAFMQAGIIGNYGEWHDSSNGLTTLANEKAVLQKILSVLPPDLMVQVRTPAFKQQIFDNTSPVTEANAFSEQGIARVGHHNDCFLTGGTDYGTYTNVLADKQYISNDANYVPTGGETCVPTSGFSPTCEIADAEMRLLKWTYLNLDYYLPTIALWKNNNCFNTFQRNLGYRLAFLNTNLPEQAVNNGSLKLDITMINRGYAPYYNKKNSYIILKNKTTSTYYEFPLTVDLRKCKPNVNVVIDESITLSNVPVGTYSVYLRIADKAPNLKPLMEYAIRLANPDVWVTENGGMNKLAKDLQVVAQ</sequence>
<dbReference type="Proteomes" id="UP000660024">
    <property type="component" value="Unassembled WGS sequence"/>
</dbReference>
<organism evidence="3 4">
    <name type="scientific">Pedobacter segetis</name>
    <dbReference type="NCBI Taxonomy" id="2793069"/>
    <lineage>
        <taxon>Bacteria</taxon>
        <taxon>Pseudomonadati</taxon>
        <taxon>Bacteroidota</taxon>
        <taxon>Sphingobacteriia</taxon>
        <taxon>Sphingobacteriales</taxon>
        <taxon>Sphingobacteriaceae</taxon>
        <taxon>Pedobacter</taxon>
    </lineage>
</organism>
<dbReference type="RefSeq" id="WP_200586593.1">
    <property type="nucleotide sequence ID" value="NZ_JAEHFY010000016.1"/>
</dbReference>
<evidence type="ECO:0000313" key="4">
    <source>
        <dbReference type="Proteomes" id="UP000660024"/>
    </source>
</evidence>
<reference evidence="3 4" key="1">
    <citation type="submission" date="2020-12" db="EMBL/GenBank/DDBJ databases">
        <title>Bacterial novel species Pedobacter sp. SD-b isolated from soil.</title>
        <authorList>
            <person name="Jung H.-Y."/>
        </authorList>
    </citation>
    <scope>NUCLEOTIDE SEQUENCE [LARGE SCALE GENOMIC DNA]</scope>
    <source>
        <strain evidence="3 4">SD-b</strain>
    </source>
</reference>
<evidence type="ECO:0000259" key="1">
    <source>
        <dbReference type="Pfam" id="PF16116"/>
    </source>
</evidence>
<proteinExistence type="predicted"/>
<evidence type="ECO:0000313" key="3">
    <source>
        <dbReference type="EMBL" id="MBK0383648.1"/>
    </source>
</evidence>
<keyword evidence="4" id="KW-1185">Reference proteome</keyword>